<dbReference type="Gene3D" id="3.40.50.150">
    <property type="entry name" value="Vaccinia Virus protein VP39"/>
    <property type="match status" value="1"/>
</dbReference>
<dbReference type="PROSITE" id="PS00094">
    <property type="entry name" value="C5_MTASE_1"/>
    <property type="match status" value="1"/>
</dbReference>
<dbReference type="InterPro" id="IPR001525">
    <property type="entry name" value="C5_MeTfrase"/>
</dbReference>
<keyword evidence="3 6" id="KW-0808">Transferase</keyword>
<dbReference type="Pfam" id="PF00145">
    <property type="entry name" value="DNA_methylase"/>
    <property type="match status" value="2"/>
</dbReference>
<evidence type="ECO:0000256" key="4">
    <source>
        <dbReference type="ARBA" id="ARBA00022691"/>
    </source>
</evidence>
<evidence type="ECO:0000313" key="8">
    <source>
        <dbReference type="EMBL" id="MBB4969220.1"/>
    </source>
</evidence>
<evidence type="ECO:0000256" key="3">
    <source>
        <dbReference type="ARBA" id="ARBA00022679"/>
    </source>
</evidence>
<evidence type="ECO:0000313" key="9">
    <source>
        <dbReference type="Proteomes" id="UP000542674"/>
    </source>
</evidence>
<dbReference type="RefSeq" id="WP_312865930.1">
    <property type="nucleotide sequence ID" value="NZ_BAABAI010000021.1"/>
</dbReference>
<dbReference type="EMBL" id="JACHJS010000001">
    <property type="protein sequence ID" value="MBB4969220.1"/>
    <property type="molecule type" value="Genomic_DNA"/>
</dbReference>
<dbReference type="Gene3D" id="3.90.120.10">
    <property type="entry name" value="DNA Methylase, subunit A, domain 2"/>
    <property type="match status" value="1"/>
</dbReference>
<keyword evidence="9" id="KW-1185">Reference proteome</keyword>
<evidence type="ECO:0000256" key="2">
    <source>
        <dbReference type="ARBA" id="ARBA00022603"/>
    </source>
</evidence>
<dbReference type="EC" id="2.1.1.37" evidence="1"/>
<dbReference type="AlphaFoldDB" id="A0A7W7T9Y2"/>
<evidence type="ECO:0000256" key="7">
    <source>
        <dbReference type="SAM" id="MobiDB-lite"/>
    </source>
</evidence>
<comment type="similarity">
    <text evidence="6">Belongs to the class I-like SAM-binding methyltransferase superfamily. C5-methyltransferase family.</text>
</comment>
<organism evidence="8 9">
    <name type="scientific">Saccharothrix violaceirubra</name>
    <dbReference type="NCBI Taxonomy" id="413306"/>
    <lineage>
        <taxon>Bacteria</taxon>
        <taxon>Bacillati</taxon>
        <taxon>Actinomycetota</taxon>
        <taxon>Actinomycetes</taxon>
        <taxon>Pseudonocardiales</taxon>
        <taxon>Pseudonocardiaceae</taxon>
        <taxon>Saccharothrix</taxon>
    </lineage>
</organism>
<dbReference type="PANTHER" id="PTHR10629">
    <property type="entry name" value="CYTOSINE-SPECIFIC METHYLTRANSFERASE"/>
    <property type="match status" value="1"/>
</dbReference>
<dbReference type="PRINTS" id="PR00105">
    <property type="entry name" value="C5METTRFRASE"/>
</dbReference>
<dbReference type="GO" id="GO:0003886">
    <property type="term" value="F:DNA (cytosine-5-)-methyltransferase activity"/>
    <property type="evidence" value="ECO:0007669"/>
    <property type="project" value="UniProtKB-EC"/>
</dbReference>
<evidence type="ECO:0000256" key="6">
    <source>
        <dbReference type="PROSITE-ProRule" id="PRU01016"/>
    </source>
</evidence>
<reference evidence="8 9" key="1">
    <citation type="submission" date="2020-08" db="EMBL/GenBank/DDBJ databases">
        <title>Sequencing the genomes of 1000 actinobacteria strains.</title>
        <authorList>
            <person name="Klenk H.-P."/>
        </authorList>
    </citation>
    <scope>NUCLEOTIDE SEQUENCE [LARGE SCALE GENOMIC DNA]</scope>
    <source>
        <strain evidence="8 9">DSM 45084</strain>
    </source>
</reference>
<accession>A0A7W7T9Y2</accession>
<dbReference type="InterPro" id="IPR029063">
    <property type="entry name" value="SAM-dependent_MTases_sf"/>
</dbReference>
<keyword evidence="4 6" id="KW-0949">S-adenosyl-L-methionine</keyword>
<dbReference type="SUPFAM" id="SSF53335">
    <property type="entry name" value="S-adenosyl-L-methionine-dependent methyltransferases"/>
    <property type="match status" value="1"/>
</dbReference>
<dbReference type="PANTHER" id="PTHR10629:SF52">
    <property type="entry name" value="DNA (CYTOSINE-5)-METHYLTRANSFERASE 1"/>
    <property type="match status" value="1"/>
</dbReference>
<sequence length="428" mass="48030">MVDPAQHFLPLSGPEEIGTSIELFTGGGGLALAMHRAGFRHLAAVEIDKRACATLRENRAVEYDPAHEQAAGIHSEWPLIEGDIKQVSFDHWRDKVDIVAGGVPCQPWSLGGAHKGYDDPRNLWPELFRVVRETRPLAVVAENVKGLLRPSFKPYYEYIINELKAPFEERLSGDSGVDSREDWEHHNKRLVKALTEDTIPADQRYDVKYKLVNAADYGVPQIRWRVFVVAFRRDLGLADWEFPEPTHSEAALLRAKADGSYWDEHKVAKDKREKPDVDLDPGDDRTKRWRTLRDAIQGDGTAALPRLKPPKGFKVENEPHIHHVGWPGAREYPGHTANELDRPAKTIKAGVHGVPGGESVMRTTDGSIRYMTVREAARVMTFPDDWRLAGPRGEQMRQLGNAVPVLLGEAIARSVAEALRPHLGRKPE</sequence>
<comment type="caution">
    <text evidence="8">The sequence shown here is derived from an EMBL/GenBank/DDBJ whole genome shotgun (WGS) entry which is preliminary data.</text>
</comment>
<dbReference type="InterPro" id="IPR018117">
    <property type="entry name" value="C5_DNA_meth_AS"/>
</dbReference>
<keyword evidence="5" id="KW-0680">Restriction system</keyword>
<dbReference type="GO" id="GO:0044027">
    <property type="term" value="P:negative regulation of gene expression via chromosomal CpG island methylation"/>
    <property type="evidence" value="ECO:0007669"/>
    <property type="project" value="TreeGrafter"/>
</dbReference>
<dbReference type="Proteomes" id="UP000542674">
    <property type="component" value="Unassembled WGS sequence"/>
</dbReference>
<dbReference type="PROSITE" id="PS51679">
    <property type="entry name" value="SAM_MT_C5"/>
    <property type="match status" value="1"/>
</dbReference>
<dbReference type="PROSITE" id="PS00095">
    <property type="entry name" value="C5_MTASE_2"/>
    <property type="match status" value="1"/>
</dbReference>
<evidence type="ECO:0000256" key="1">
    <source>
        <dbReference type="ARBA" id="ARBA00011975"/>
    </source>
</evidence>
<evidence type="ECO:0000256" key="5">
    <source>
        <dbReference type="ARBA" id="ARBA00022747"/>
    </source>
</evidence>
<feature type="active site" evidence="6">
    <location>
        <position position="105"/>
    </location>
</feature>
<dbReference type="InterPro" id="IPR050390">
    <property type="entry name" value="C5-Methyltransferase"/>
</dbReference>
<dbReference type="GO" id="GO:0003677">
    <property type="term" value="F:DNA binding"/>
    <property type="evidence" value="ECO:0007669"/>
    <property type="project" value="TreeGrafter"/>
</dbReference>
<dbReference type="InterPro" id="IPR031303">
    <property type="entry name" value="C5_meth_CS"/>
</dbReference>
<name>A0A7W7T9Y2_9PSEU</name>
<dbReference type="GO" id="GO:0032259">
    <property type="term" value="P:methylation"/>
    <property type="evidence" value="ECO:0007669"/>
    <property type="project" value="UniProtKB-KW"/>
</dbReference>
<gene>
    <name evidence="8" type="ORF">F4559_006579</name>
</gene>
<dbReference type="GO" id="GO:0009307">
    <property type="term" value="P:DNA restriction-modification system"/>
    <property type="evidence" value="ECO:0007669"/>
    <property type="project" value="UniProtKB-KW"/>
</dbReference>
<proteinExistence type="inferred from homology"/>
<protein>
    <recommendedName>
        <fullName evidence="1">DNA (cytosine-5-)-methyltransferase</fullName>
        <ecNumber evidence="1">2.1.1.37</ecNumber>
    </recommendedName>
</protein>
<feature type="region of interest" description="Disordered" evidence="7">
    <location>
        <begin position="266"/>
        <end position="285"/>
    </location>
</feature>
<keyword evidence="2 6" id="KW-0489">Methyltransferase</keyword>